<dbReference type="AlphaFoldDB" id="A0A2S2QHK6"/>
<keyword evidence="1" id="KW-1133">Transmembrane helix</keyword>
<feature type="domain" description="Reverse transcriptase" evidence="2">
    <location>
        <begin position="70"/>
        <end position="182"/>
    </location>
</feature>
<protein>
    <submittedName>
        <fullName evidence="3">Putative RNA-directed DNA polymerase</fullName>
    </submittedName>
</protein>
<dbReference type="PANTHER" id="PTHR33332">
    <property type="entry name" value="REVERSE TRANSCRIPTASE DOMAIN-CONTAINING PROTEIN"/>
    <property type="match status" value="1"/>
</dbReference>
<keyword evidence="1" id="KW-0472">Membrane</keyword>
<dbReference type="OrthoDB" id="6630409at2759"/>
<evidence type="ECO:0000313" key="3">
    <source>
        <dbReference type="EMBL" id="MBY77204.1"/>
    </source>
</evidence>
<feature type="transmembrane region" description="Helical" evidence="1">
    <location>
        <begin position="29"/>
        <end position="54"/>
    </location>
</feature>
<sequence length="201" mass="22817">MLFHGLFFFYFASLLTLVCFLLLQKLVPLLLFLNLMILSLSQTIVQSIFFPISLRSLNLSFLIRLPLNYILVDAQYGFRPGRSTTTCNLALTSYNYNSFQEFKQVDVIYTNFSEAFDRVDHSILINTLNQFGIGDPLLSWLNSYLFNHHLYTYVSVLGSSSAAFVPFSGVPQGAVLSLLLFVNSAPLALLHVKLLYYSINK</sequence>
<evidence type="ECO:0000256" key="1">
    <source>
        <dbReference type="SAM" id="Phobius"/>
    </source>
</evidence>
<accession>A0A2S2QHK6</accession>
<keyword evidence="3" id="KW-0695">RNA-directed DNA polymerase</keyword>
<organism evidence="3">
    <name type="scientific">Sipha flava</name>
    <name type="common">yellow sugarcane aphid</name>
    <dbReference type="NCBI Taxonomy" id="143950"/>
    <lineage>
        <taxon>Eukaryota</taxon>
        <taxon>Metazoa</taxon>
        <taxon>Ecdysozoa</taxon>
        <taxon>Arthropoda</taxon>
        <taxon>Hexapoda</taxon>
        <taxon>Insecta</taxon>
        <taxon>Pterygota</taxon>
        <taxon>Neoptera</taxon>
        <taxon>Paraneoptera</taxon>
        <taxon>Hemiptera</taxon>
        <taxon>Sternorrhyncha</taxon>
        <taxon>Aphidomorpha</taxon>
        <taxon>Aphidoidea</taxon>
        <taxon>Aphididae</taxon>
        <taxon>Sipha</taxon>
    </lineage>
</organism>
<feature type="transmembrane region" description="Helical" evidence="1">
    <location>
        <begin position="7"/>
        <end position="23"/>
    </location>
</feature>
<keyword evidence="3" id="KW-0548">Nucleotidyltransferase</keyword>
<reference evidence="3" key="1">
    <citation type="submission" date="2018-04" db="EMBL/GenBank/DDBJ databases">
        <title>Transcriptome assembly of Sipha flava.</title>
        <authorList>
            <person name="Scully E.D."/>
            <person name="Geib S.M."/>
            <person name="Palmer N.A."/>
            <person name="Koch K."/>
            <person name="Bradshaw J."/>
            <person name="Heng-Moss T."/>
            <person name="Sarath G."/>
        </authorList>
    </citation>
    <scope>NUCLEOTIDE SEQUENCE</scope>
</reference>
<dbReference type="InterPro" id="IPR000477">
    <property type="entry name" value="RT_dom"/>
</dbReference>
<name>A0A2S2QHK6_9HEMI</name>
<dbReference type="InterPro" id="IPR043502">
    <property type="entry name" value="DNA/RNA_pol_sf"/>
</dbReference>
<dbReference type="SUPFAM" id="SSF56672">
    <property type="entry name" value="DNA/RNA polymerases"/>
    <property type="match status" value="1"/>
</dbReference>
<evidence type="ECO:0000259" key="2">
    <source>
        <dbReference type="Pfam" id="PF00078"/>
    </source>
</evidence>
<dbReference type="GO" id="GO:0003964">
    <property type="term" value="F:RNA-directed DNA polymerase activity"/>
    <property type="evidence" value="ECO:0007669"/>
    <property type="project" value="UniProtKB-KW"/>
</dbReference>
<dbReference type="Pfam" id="PF00078">
    <property type="entry name" value="RVT_1"/>
    <property type="match status" value="1"/>
</dbReference>
<keyword evidence="1" id="KW-0812">Transmembrane</keyword>
<feature type="transmembrane region" description="Helical" evidence="1">
    <location>
        <begin position="174"/>
        <end position="196"/>
    </location>
</feature>
<dbReference type="EMBL" id="GGMS01008001">
    <property type="protein sequence ID" value="MBY77204.1"/>
    <property type="molecule type" value="Transcribed_RNA"/>
</dbReference>
<gene>
    <name evidence="3" type="primary">RTase_19</name>
    <name evidence="3" type="ORF">g.27211</name>
</gene>
<keyword evidence="3" id="KW-0808">Transferase</keyword>
<proteinExistence type="predicted"/>